<dbReference type="PANTHER" id="PTHR37485">
    <property type="entry name" value="CELL DIVISION PROTEIN FTSB"/>
    <property type="match status" value="1"/>
</dbReference>
<proteinExistence type="inferred from homology"/>
<keyword evidence="7" id="KW-0175">Coiled coil</keyword>
<evidence type="ECO:0000256" key="5">
    <source>
        <dbReference type="ARBA" id="ARBA00023136"/>
    </source>
</evidence>
<evidence type="ECO:0000256" key="1">
    <source>
        <dbReference type="ARBA" id="ARBA00022475"/>
    </source>
</evidence>
<accession>A0A0F9W3Q6</accession>
<reference evidence="8" key="1">
    <citation type="journal article" date="2015" name="Nature">
        <title>Complex archaea that bridge the gap between prokaryotes and eukaryotes.</title>
        <authorList>
            <person name="Spang A."/>
            <person name="Saw J.H."/>
            <person name="Jorgensen S.L."/>
            <person name="Zaremba-Niedzwiedzka K."/>
            <person name="Martijn J."/>
            <person name="Lind A.E."/>
            <person name="van Eijk R."/>
            <person name="Schleper C."/>
            <person name="Guy L."/>
            <person name="Ettema T.J."/>
        </authorList>
    </citation>
    <scope>NUCLEOTIDE SEQUENCE</scope>
</reference>
<keyword evidence="3" id="KW-0812">Transmembrane</keyword>
<keyword evidence="4" id="KW-1133">Transmembrane helix</keyword>
<evidence type="ECO:0000256" key="4">
    <source>
        <dbReference type="ARBA" id="ARBA00022989"/>
    </source>
</evidence>
<dbReference type="GO" id="GO:0030428">
    <property type="term" value="C:cell septum"/>
    <property type="evidence" value="ECO:0007669"/>
    <property type="project" value="TreeGrafter"/>
</dbReference>
<keyword evidence="1" id="KW-1003">Cell membrane</keyword>
<evidence type="ECO:0000256" key="3">
    <source>
        <dbReference type="ARBA" id="ARBA00022692"/>
    </source>
</evidence>
<sequence length="89" mass="10219">MKALVAALVLVFLGLQWRLWVGDGGVAELRQMEAQLAVQQQENETLRLRNQMLENEVLDLKNGLEAVEERARADLGMTREDETFYMIIE</sequence>
<name>A0A0F9W3Q6_9ZZZZ</name>
<keyword evidence="2" id="KW-0132">Cell division</keyword>
<dbReference type="PANTHER" id="PTHR37485:SF1">
    <property type="entry name" value="CELL DIVISION PROTEIN FTSB"/>
    <property type="match status" value="1"/>
</dbReference>
<evidence type="ECO:0000256" key="7">
    <source>
        <dbReference type="SAM" id="Coils"/>
    </source>
</evidence>
<protein>
    <recommendedName>
        <fullName evidence="9">Cell division protein FtsB</fullName>
    </recommendedName>
</protein>
<dbReference type="HAMAP" id="MF_00599">
    <property type="entry name" value="FtsB"/>
    <property type="match status" value="1"/>
</dbReference>
<evidence type="ECO:0000256" key="6">
    <source>
        <dbReference type="ARBA" id="ARBA00023306"/>
    </source>
</evidence>
<evidence type="ECO:0000313" key="8">
    <source>
        <dbReference type="EMBL" id="KKO11921.1"/>
    </source>
</evidence>
<gene>
    <name evidence="8" type="ORF">LCGC14_0014250</name>
</gene>
<evidence type="ECO:0008006" key="9">
    <source>
        <dbReference type="Google" id="ProtNLM"/>
    </source>
</evidence>
<evidence type="ECO:0000256" key="2">
    <source>
        <dbReference type="ARBA" id="ARBA00022618"/>
    </source>
</evidence>
<comment type="caution">
    <text evidence="8">The sequence shown here is derived from an EMBL/GenBank/DDBJ whole genome shotgun (WGS) entry which is preliminary data.</text>
</comment>
<dbReference type="AlphaFoldDB" id="A0A0F9W3Q6"/>
<dbReference type="InterPro" id="IPR007060">
    <property type="entry name" value="FtsL/DivIC"/>
</dbReference>
<dbReference type="InterPro" id="IPR023081">
    <property type="entry name" value="Cell_div_FtsB"/>
</dbReference>
<dbReference type="NCBIfam" id="NF002058">
    <property type="entry name" value="PRK00888.1"/>
    <property type="match status" value="1"/>
</dbReference>
<organism evidence="8">
    <name type="scientific">marine sediment metagenome</name>
    <dbReference type="NCBI Taxonomy" id="412755"/>
    <lineage>
        <taxon>unclassified sequences</taxon>
        <taxon>metagenomes</taxon>
        <taxon>ecological metagenomes</taxon>
    </lineage>
</organism>
<keyword evidence="5" id="KW-0472">Membrane</keyword>
<dbReference type="Pfam" id="PF04977">
    <property type="entry name" value="DivIC"/>
    <property type="match status" value="1"/>
</dbReference>
<dbReference type="EMBL" id="LAZR01000002">
    <property type="protein sequence ID" value="KKO11921.1"/>
    <property type="molecule type" value="Genomic_DNA"/>
</dbReference>
<keyword evidence="6" id="KW-0131">Cell cycle</keyword>
<feature type="coiled-coil region" evidence="7">
    <location>
        <begin position="29"/>
        <end position="70"/>
    </location>
</feature>
<dbReference type="GO" id="GO:0043093">
    <property type="term" value="P:FtsZ-dependent cytokinesis"/>
    <property type="evidence" value="ECO:0007669"/>
    <property type="project" value="TreeGrafter"/>
</dbReference>